<keyword evidence="1" id="KW-0604">Photosystem II</keyword>
<evidence type="ECO:0000313" key="2">
    <source>
        <dbReference type="EMBL" id="AIB04145.1"/>
    </source>
</evidence>
<comment type="similarity">
    <text evidence="1">Belongs to the Psb28 family.</text>
</comment>
<dbReference type="GeneID" id="24121228"/>
<dbReference type="InterPro" id="IPR005610">
    <property type="entry name" value="PSII_Psb28_class-1"/>
</dbReference>
<name>A0A0D3M5K7_9STRA</name>
<gene>
    <name evidence="2" type="primary">psbW</name>
</gene>
<proteinExistence type="inferred from homology"/>
<dbReference type="AlphaFoldDB" id="A0A0D3M5K7"/>
<dbReference type="EMBL" id="KJ624065">
    <property type="protein sequence ID" value="AIB04145.1"/>
    <property type="molecule type" value="Genomic_DNA"/>
</dbReference>
<evidence type="ECO:0000256" key="1">
    <source>
        <dbReference type="RuleBase" id="RU003509"/>
    </source>
</evidence>
<dbReference type="Gene3D" id="2.40.30.220">
    <property type="entry name" value="Photosystem II Psb28"/>
    <property type="match status" value="1"/>
</dbReference>
<dbReference type="GO" id="GO:0015979">
    <property type="term" value="P:photosynthesis"/>
    <property type="evidence" value="ECO:0007669"/>
    <property type="project" value="UniProtKB-KW"/>
</dbReference>
<organism evidence="2">
    <name type="scientific">Trachydiscus minutus</name>
    <dbReference type="NCBI Taxonomy" id="1032745"/>
    <lineage>
        <taxon>Eukaryota</taxon>
        <taxon>Sar</taxon>
        <taxon>Stramenopiles</taxon>
        <taxon>Ochrophyta</taxon>
        <taxon>Eustigmatophyceae</taxon>
        <taxon>Goniochloridales</taxon>
        <taxon>Goniochloridaceae</taxon>
        <taxon>Trachydiscus</taxon>
    </lineage>
</organism>
<dbReference type="Pfam" id="PF03912">
    <property type="entry name" value="Psb28"/>
    <property type="match status" value="1"/>
</dbReference>
<dbReference type="GO" id="GO:0009523">
    <property type="term" value="C:photosystem II"/>
    <property type="evidence" value="ECO:0007669"/>
    <property type="project" value="UniProtKB-KW"/>
</dbReference>
<protein>
    <recommendedName>
        <fullName evidence="1">Photosystem II reaction center Psb28 protein</fullName>
    </recommendedName>
</protein>
<sequence length="119" mass="13745">MRVFLYFKSGKKLDFIPQIRLTRSRNGTTGTAVFEFNLKDNNVFCDTLDAINGVAVEKNNLLRMADICNFVWSSGRPIKLISIFIFTTLEEKQDFFNVYPKYAISNNLEFFPSLGEKKL</sequence>
<geneLocation type="plastid" evidence="2"/>
<keyword evidence="2" id="KW-0934">Plastid</keyword>
<dbReference type="RefSeq" id="YP_009131326.1">
    <property type="nucleotide sequence ID" value="NC_026851.1"/>
</dbReference>
<reference evidence="2" key="1">
    <citation type="journal article" date="2015" name="Sci. Rep.">
        <title>Updating algal evolutionary relationships through plastid genome sequencing: did alveolate plastids emerge through endosymbiosis of an ochrophyte?</title>
        <authorList>
            <person name="Sevcikova T."/>
            <person name="Horak A."/>
            <person name="Klimes V."/>
            <person name="Zbrankova V."/>
            <person name="Demir-Hilton E."/>
            <person name="Sudek S."/>
            <person name="Jenkins J."/>
            <person name="Schmutz J."/>
            <person name="Pribyl P."/>
            <person name="Fousek J."/>
            <person name="Vlcek C."/>
            <person name="Lang B.F."/>
            <person name="Obornik M."/>
            <person name="Worden A.Z."/>
            <person name="Elias M."/>
        </authorList>
    </citation>
    <scope>NUCLEOTIDE SEQUENCE</scope>
</reference>
<accession>A0A0D3M5K7</accession>
<dbReference type="InterPro" id="IPR038676">
    <property type="entry name" value="Psb28_c1_sf"/>
</dbReference>
<keyword evidence="1" id="KW-0602">Photosynthesis</keyword>